<dbReference type="InterPro" id="IPR001000">
    <property type="entry name" value="GH10_dom"/>
</dbReference>
<dbReference type="PRINTS" id="PR00134">
    <property type="entry name" value="GLHYDRLASE10"/>
</dbReference>
<comment type="pathway">
    <text evidence="3">Glycan degradation; xylan degradation.</text>
</comment>
<reference evidence="17 18" key="1">
    <citation type="journal article" date="2020" name="ISME J.">
        <title>Uncovering the hidden diversity of litter-decomposition mechanisms in mushroom-forming fungi.</title>
        <authorList>
            <person name="Floudas D."/>
            <person name="Bentzer J."/>
            <person name="Ahren D."/>
            <person name="Johansson T."/>
            <person name="Persson P."/>
            <person name="Tunlid A."/>
        </authorList>
    </citation>
    <scope>NUCLEOTIDE SEQUENCE [LARGE SCALE GENOMIC DNA]</scope>
    <source>
        <strain evidence="17 18">CBS 101986</strain>
    </source>
</reference>
<feature type="domain" description="GH10" evidence="16">
    <location>
        <begin position="93"/>
        <end position="426"/>
    </location>
</feature>
<dbReference type="PROSITE" id="PS00591">
    <property type="entry name" value="GH10_1"/>
    <property type="match status" value="1"/>
</dbReference>
<dbReference type="GO" id="GO:0030248">
    <property type="term" value="F:cellulose binding"/>
    <property type="evidence" value="ECO:0007669"/>
    <property type="project" value="InterPro"/>
</dbReference>
<evidence type="ECO:0000256" key="7">
    <source>
        <dbReference type="ARBA" id="ARBA00022729"/>
    </source>
</evidence>
<dbReference type="InterPro" id="IPR035971">
    <property type="entry name" value="CBD_sf"/>
</dbReference>
<evidence type="ECO:0000256" key="13">
    <source>
        <dbReference type="RuleBase" id="RU361174"/>
    </source>
</evidence>
<dbReference type="SUPFAM" id="SSF57180">
    <property type="entry name" value="Cellulose-binding domain"/>
    <property type="match status" value="1"/>
</dbReference>
<evidence type="ECO:0000256" key="6">
    <source>
        <dbReference type="ARBA" id="ARBA00022651"/>
    </source>
</evidence>
<dbReference type="AlphaFoldDB" id="A0A8H5BQ35"/>
<dbReference type="EC" id="3.2.1.8" evidence="13"/>
<evidence type="ECO:0000256" key="10">
    <source>
        <dbReference type="ARBA" id="ARBA00023295"/>
    </source>
</evidence>
<dbReference type="InterPro" id="IPR000254">
    <property type="entry name" value="CBD"/>
</dbReference>
<keyword evidence="6" id="KW-0858">Xylan degradation</keyword>
<dbReference type="GO" id="GO:0031176">
    <property type="term" value="F:endo-1,4-beta-xylanase activity"/>
    <property type="evidence" value="ECO:0007669"/>
    <property type="project" value="UniProtKB-EC"/>
</dbReference>
<keyword evidence="8 13" id="KW-0378">Hydrolase</keyword>
<keyword evidence="9 13" id="KW-0119">Carbohydrate metabolism</keyword>
<dbReference type="PANTHER" id="PTHR31490">
    <property type="entry name" value="GLYCOSYL HYDROLASE"/>
    <property type="match status" value="1"/>
</dbReference>
<keyword evidence="11 13" id="KW-0624">Polysaccharide degradation</keyword>
<keyword evidence="10 13" id="KW-0326">Glycosidase</keyword>
<dbReference type="SUPFAM" id="SSF51445">
    <property type="entry name" value="(Trans)glycosidases"/>
    <property type="match status" value="1"/>
</dbReference>
<dbReference type="PROSITE" id="PS51164">
    <property type="entry name" value="CBM1_2"/>
    <property type="match status" value="1"/>
</dbReference>
<name>A0A8H5BQ35_9AGAR</name>
<evidence type="ECO:0000256" key="9">
    <source>
        <dbReference type="ARBA" id="ARBA00023277"/>
    </source>
</evidence>
<evidence type="ECO:0000256" key="4">
    <source>
        <dbReference type="ARBA" id="ARBA00007495"/>
    </source>
</evidence>
<protein>
    <recommendedName>
        <fullName evidence="13">Beta-xylanase</fullName>
        <ecNumber evidence="13">3.2.1.8</ecNumber>
    </recommendedName>
</protein>
<evidence type="ECO:0000256" key="1">
    <source>
        <dbReference type="ARBA" id="ARBA00000681"/>
    </source>
</evidence>
<feature type="active site" description="Nucleophile" evidence="12">
    <location>
        <position position="348"/>
    </location>
</feature>
<feature type="signal peptide" evidence="14">
    <location>
        <begin position="1"/>
        <end position="20"/>
    </location>
</feature>
<dbReference type="SMART" id="SM00236">
    <property type="entry name" value="fCBD"/>
    <property type="match status" value="1"/>
</dbReference>
<dbReference type="InterPro" id="IPR031158">
    <property type="entry name" value="GH10_AS"/>
</dbReference>
<evidence type="ECO:0000256" key="5">
    <source>
        <dbReference type="ARBA" id="ARBA00022525"/>
    </source>
</evidence>
<comment type="caution">
    <text evidence="17">The sequence shown here is derived from an EMBL/GenBank/DDBJ whole genome shotgun (WGS) entry which is preliminary data.</text>
</comment>
<evidence type="ECO:0000256" key="8">
    <source>
        <dbReference type="ARBA" id="ARBA00022801"/>
    </source>
</evidence>
<keyword evidence="7 14" id="KW-0732">Signal</keyword>
<evidence type="ECO:0000256" key="14">
    <source>
        <dbReference type="SAM" id="SignalP"/>
    </source>
</evidence>
<dbReference type="Pfam" id="PF00331">
    <property type="entry name" value="Glyco_hydro_10"/>
    <property type="match status" value="1"/>
</dbReference>
<evidence type="ECO:0000256" key="12">
    <source>
        <dbReference type="PROSITE-ProRule" id="PRU10061"/>
    </source>
</evidence>
<dbReference type="GO" id="GO:0005576">
    <property type="term" value="C:extracellular region"/>
    <property type="evidence" value="ECO:0007669"/>
    <property type="project" value="UniProtKB-SubCell"/>
</dbReference>
<dbReference type="Gene3D" id="3.20.20.80">
    <property type="entry name" value="Glycosidases"/>
    <property type="match status" value="1"/>
</dbReference>
<evidence type="ECO:0000313" key="18">
    <source>
        <dbReference type="Proteomes" id="UP000567179"/>
    </source>
</evidence>
<comment type="subcellular location">
    <subcellularLocation>
        <location evidence="2">Secreted</location>
    </subcellularLocation>
</comment>
<dbReference type="InterPro" id="IPR044846">
    <property type="entry name" value="GH10"/>
</dbReference>
<organism evidence="17 18">
    <name type="scientific">Psilocybe cf. subviscida</name>
    <dbReference type="NCBI Taxonomy" id="2480587"/>
    <lineage>
        <taxon>Eukaryota</taxon>
        <taxon>Fungi</taxon>
        <taxon>Dikarya</taxon>
        <taxon>Basidiomycota</taxon>
        <taxon>Agaricomycotina</taxon>
        <taxon>Agaricomycetes</taxon>
        <taxon>Agaricomycetidae</taxon>
        <taxon>Agaricales</taxon>
        <taxon>Agaricineae</taxon>
        <taxon>Strophariaceae</taxon>
        <taxon>Psilocybe</taxon>
    </lineage>
</organism>
<dbReference type="Proteomes" id="UP000567179">
    <property type="component" value="Unassembled WGS sequence"/>
</dbReference>
<feature type="domain" description="CBM1" evidence="15">
    <location>
        <begin position="18"/>
        <end position="54"/>
    </location>
</feature>
<sequence length="428" mass="45674">MPYSSFVLLLFLLEVAVAQSGPWGQCGGNDWKGPTTCISGFTCTFSNPWYSHCVQGATTVASTTTINVPNSTTKTTTISSTVPPTQTSTNSSGTGLAVLAAAAGKKYFGTATNNPELADARYVALLSNIKDFNQLTAEYLMNWDATEPSHGTFAFGYGDAIAKLAMKNGQLLRGDTPASGTVSYPTGLIMATSTTPLSSPLCQLTAALSSPTTRLYAYYVNSFMMTLIVDSSSFTDSWDVVNEPFNDNGTWRNSIFYTTIGSGYVATALKAARAADPTAKLYINDYNLEHNSDKTTSMVNLIKSLLAAGIPIDGVGFQGHLIVGQVPSGFKAAMQQFTDLGLEVAITELDIRMTLPATAALLAQQKTDYQNVIAICKSLPKCVGVTIWDYTDKYSSVPSIFLGQGAALPWDENFVKKPAYDGIVAGFQ</sequence>
<evidence type="ECO:0000313" key="17">
    <source>
        <dbReference type="EMBL" id="KAF5327141.1"/>
    </source>
</evidence>
<dbReference type="Pfam" id="PF00734">
    <property type="entry name" value="CBM_1"/>
    <property type="match status" value="1"/>
</dbReference>
<dbReference type="InterPro" id="IPR017853">
    <property type="entry name" value="GH"/>
</dbReference>
<comment type="similarity">
    <text evidence="4 13">Belongs to the glycosyl hydrolase 10 (cellulase F) family.</text>
</comment>
<dbReference type="GO" id="GO:0045493">
    <property type="term" value="P:xylan catabolic process"/>
    <property type="evidence" value="ECO:0007669"/>
    <property type="project" value="UniProtKB-KW"/>
</dbReference>
<feature type="chain" id="PRO_5034065454" description="Beta-xylanase" evidence="14">
    <location>
        <begin position="21"/>
        <end position="428"/>
    </location>
</feature>
<dbReference type="SMART" id="SM00633">
    <property type="entry name" value="Glyco_10"/>
    <property type="match status" value="1"/>
</dbReference>
<dbReference type="EMBL" id="JAACJJ010000014">
    <property type="protein sequence ID" value="KAF5327141.1"/>
    <property type="molecule type" value="Genomic_DNA"/>
</dbReference>
<evidence type="ECO:0000256" key="11">
    <source>
        <dbReference type="ARBA" id="ARBA00023326"/>
    </source>
</evidence>
<evidence type="ECO:0000259" key="16">
    <source>
        <dbReference type="PROSITE" id="PS51760"/>
    </source>
</evidence>
<comment type="catalytic activity">
    <reaction evidence="1 13">
        <text>Endohydrolysis of (1-&gt;4)-beta-D-xylosidic linkages in xylans.</text>
        <dbReference type="EC" id="3.2.1.8"/>
    </reaction>
</comment>
<evidence type="ECO:0000256" key="2">
    <source>
        <dbReference type="ARBA" id="ARBA00004613"/>
    </source>
</evidence>
<proteinExistence type="inferred from homology"/>
<evidence type="ECO:0000259" key="15">
    <source>
        <dbReference type="PROSITE" id="PS51164"/>
    </source>
</evidence>
<dbReference type="OrthoDB" id="3055998at2759"/>
<dbReference type="PROSITE" id="PS51760">
    <property type="entry name" value="GH10_2"/>
    <property type="match status" value="1"/>
</dbReference>
<evidence type="ECO:0000256" key="3">
    <source>
        <dbReference type="ARBA" id="ARBA00004851"/>
    </source>
</evidence>
<gene>
    <name evidence="17" type="ORF">D9619_004096</name>
</gene>
<keyword evidence="18" id="KW-1185">Reference proteome</keyword>
<dbReference type="PANTHER" id="PTHR31490:SF35">
    <property type="entry name" value="ENDO-1,4-BETA-XYLANASE"/>
    <property type="match status" value="1"/>
</dbReference>
<keyword evidence="5" id="KW-0964">Secreted</keyword>
<accession>A0A8H5BQ35</accession>